<organism evidence="1">
    <name type="scientific">hydrothermal vent metagenome</name>
    <dbReference type="NCBI Taxonomy" id="652676"/>
    <lineage>
        <taxon>unclassified sequences</taxon>
        <taxon>metagenomes</taxon>
        <taxon>ecological metagenomes</taxon>
    </lineage>
</organism>
<dbReference type="AlphaFoldDB" id="A0A3B1DZ88"/>
<gene>
    <name evidence="1" type="ORF">MNBD_PLANCTO03-1726</name>
</gene>
<evidence type="ECO:0000313" key="1">
    <source>
        <dbReference type="EMBL" id="VAX42613.1"/>
    </source>
</evidence>
<evidence type="ECO:0008006" key="2">
    <source>
        <dbReference type="Google" id="ProtNLM"/>
    </source>
</evidence>
<sequence length="274" mass="30582">MKTNITVYRALFGAGCLACATLPALAGSDLATEGARVNFQPEEPTIEEAVNADNWFLSGWEGSFELGLTGASGNNERFNFRAGAAASREDDKSADKVSLMYSYATDDSTQTENRLAAEARHDWKFADSPWRIYIGGRYEYDEFQDWDHRLSFGPGIGYQAIKNDRTDLLLRAGLIATKEFGGVDNAWTPEADLGFDLEHKLTDRQKLTVIFDLYPSLKNTGEFRFIGDAGWTIELDPDANLYLKIGVEDRYDSTPGPDKKKNDIAYYATIGWSF</sequence>
<dbReference type="Pfam" id="PF04338">
    <property type="entry name" value="DUF481"/>
    <property type="match status" value="1"/>
</dbReference>
<accession>A0A3B1DZ88</accession>
<name>A0A3B1DZ88_9ZZZZ</name>
<reference evidence="1" key="1">
    <citation type="submission" date="2018-06" db="EMBL/GenBank/DDBJ databases">
        <authorList>
            <person name="Zhirakovskaya E."/>
        </authorList>
    </citation>
    <scope>NUCLEOTIDE SEQUENCE</scope>
</reference>
<dbReference type="InterPro" id="IPR007433">
    <property type="entry name" value="DUF481"/>
</dbReference>
<dbReference type="SUPFAM" id="SSF56935">
    <property type="entry name" value="Porins"/>
    <property type="match status" value="1"/>
</dbReference>
<dbReference type="EMBL" id="UOGK01000726">
    <property type="protein sequence ID" value="VAX42613.1"/>
    <property type="molecule type" value="Genomic_DNA"/>
</dbReference>
<proteinExistence type="predicted"/>
<protein>
    <recommendedName>
        <fullName evidence="2">DUF481 domain-containing protein</fullName>
    </recommendedName>
</protein>